<sequence>MMNQKYALQKVFLNMDDGEFLYPVSFHGRYAVDEFMYNARTHFRRLFRVQRMSEQELANWQTIIERHLGCTSKELDYGEYEWYSVEVLAYCQKNNQRKSLTDITALPDIIPEDTEALRWFAYNICNVPEDEVNYFATVDELMKSMKNMEEKNHEKDY</sequence>
<reference evidence="1 2" key="1">
    <citation type="submission" date="2019-08" db="EMBL/GenBank/DDBJ databases">
        <title>In-depth cultivation of the pig gut microbiome towards novel bacterial diversity and tailored functional studies.</title>
        <authorList>
            <person name="Wylensek D."/>
            <person name="Hitch T.C.A."/>
            <person name="Clavel T."/>
        </authorList>
    </citation>
    <scope>NUCLEOTIDE SEQUENCE [LARGE SCALE GENOMIC DNA]</scope>
    <source>
        <strain evidence="1 2">BSM-383-APC-4H</strain>
    </source>
</reference>
<organism evidence="1 2">
    <name type="scientific">Anaerobutyricum soehngenii</name>
    <dbReference type="NCBI Taxonomy" id="105843"/>
    <lineage>
        <taxon>Bacteria</taxon>
        <taxon>Bacillati</taxon>
        <taxon>Bacillota</taxon>
        <taxon>Clostridia</taxon>
        <taxon>Lachnospirales</taxon>
        <taxon>Lachnospiraceae</taxon>
        <taxon>Anaerobutyricum</taxon>
    </lineage>
</organism>
<protein>
    <submittedName>
        <fullName evidence="1">Uncharacterized protein</fullName>
    </submittedName>
</protein>
<accession>A0A6N7YDC1</accession>
<gene>
    <name evidence="1" type="ORF">FYJ25_04690</name>
</gene>
<dbReference type="Proteomes" id="UP000433359">
    <property type="component" value="Unassembled WGS sequence"/>
</dbReference>
<comment type="caution">
    <text evidence="1">The sequence shown here is derived from an EMBL/GenBank/DDBJ whole genome shotgun (WGS) entry which is preliminary data.</text>
</comment>
<evidence type="ECO:0000313" key="2">
    <source>
        <dbReference type="Proteomes" id="UP000433359"/>
    </source>
</evidence>
<dbReference type="EMBL" id="VULP01000006">
    <property type="protein sequence ID" value="MSU81675.1"/>
    <property type="molecule type" value="Genomic_DNA"/>
</dbReference>
<dbReference type="RefSeq" id="WP_154580652.1">
    <property type="nucleotide sequence ID" value="NZ_VULP01000006.1"/>
</dbReference>
<dbReference type="AlphaFoldDB" id="A0A6N7YDC1"/>
<proteinExistence type="predicted"/>
<evidence type="ECO:0000313" key="1">
    <source>
        <dbReference type="EMBL" id="MSU81675.1"/>
    </source>
</evidence>
<name>A0A6N7YDC1_9FIRM</name>